<accession>A0ABP0AQ66</accession>
<gene>
    <name evidence="2" type="ORF">SBRCBS47491_000412</name>
</gene>
<protein>
    <submittedName>
        <fullName evidence="2">Uncharacterized protein</fullName>
    </submittedName>
</protein>
<evidence type="ECO:0000256" key="1">
    <source>
        <dbReference type="SAM" id="MobiDB-lite"/>
    </source>
</evidence>
<dbReference type="Proteomes" id="UP001642406">
    <property type="component" value="Unassembled WGS sequence"/>
</dbReference>
<proteinExistence type="predicted"/>
<reference evidence="2 3" key="1">
    <citation type="submission" date="2024-01" db="EMBL/GenBank/DDBJ databases">
        <authorList>
            <person name="Allen C."/>
            <person name="Tagirdzhanova G."/>
        </authorList>
    </citation>
    <scope>NUCLEOTIDE SEQUENCE [LARGE SCALE GENOMIC DNA]</scope>
</reference>
<dbReference type="EMBL" id="CAWUHC010000002">
    <property type="protein sequence ID" value="CAK7209346.1"/>
    <property type="molecule type" value="Genomic_DNA"/>
</dbReference>
<organism evidence="2 3">
    <name type="scientific">Sporothrix bragantina</name>
    <dbReference type="NCBI Taxonomy" id="671064"/>
    <lineage>
        <taxon>Eukaryota</taxon>
        <taxon>Fungi</taxon>
        <taxon>Dikarya</taxon>
        <taxon>Ascomycota</taxon>
        <taxon>Pezizomycotina</taxon>
        <taxon>Sordariomycetes</taxon>
        <taxon>Sordariomycetidae</taxon>
        <taxon>Ophiostomatales</taxon>
        <taxon>Ophiostomataceae</taxon>
        <taxon>Sporothrix</taxon>
    </lineage>
</organism>
<evidence type="ECO:0000313" key="2">
    <source>
        <dbReference type="EMBL" id="CAK7209346.1"/>
    </source>
</evidence>
<feature type="region of interest" description="Disordered" evidence="1">
    <location>
        <begin position="248"/>
        <end position="335"/>
    </location>
</feature>
<name>A0ABP0AQ66_9PEZI</name>
<evidence type="ECO:0000313" key="3">
    <source>
        <dbReference type="Proteomes" id="UP001642406"/>
    </source>
</evidence>
<keyword evidence="3" id="KW-1185">Reference proteome</keyword>
<comment type="caution">
    <text evidence="2">The sequence shown here is derived from an EMBL/GenBank/DDBJ whole genome shotgun (WGS) entry which is preliminary data.</text>
</comment>
<sequence length="335" mass="36596">MTAKLCYPTKYFPENQAMTVPVLSVGVPRAPDFVNDYTSMGPDIVASWRPGGPFRRLGGNEIRTANRASSIGVAAAFAGTKGSSKNYGLSIRYTFGHALHPWHAKYLVASPGFDEVAYDGGLGGPVGFPHSAAEIFRRRYAIKNRTEPLWWFVTVFPGDSDLPYSNLVRHKLRFKLQSAFRTALKQRGYNLVGVRLDGLDGKLARFQQLYGSVRVDGMTQPLLDVTYDELVAYLCQVVVAVEGHLGGRKQGQTLPKQKRPGRLGRPDKADPAPEDGWTADEEGFQVVGSGTRQGGGLAKANSDLQPKPSKGSAKPYKSRGKQSDDDFVVLRGLGY</sequence>